<dbReference type="AlphaFoldDB" id="A0A066UTR8"/>
<evidence type="ECO:0000313" key="6">
    <source>
        <dbReference type="Proteomes" id="UP000326687"/>
    </source>
</evidence>
<comment type="caution">
    <text evidence="4">The sequence shown here is derived from an EMBL/GenBank/DDBJ whole genome shotgun (WGS) entry which is preliminary data.</text>
</comment>
<dbReference type="Pfam" id="PF10048">
    <property type="entry name" value="DUF2282"/>
    <property type="match status" value="1"/>
</dbReference>
<proteinExistence type="predicted"/>
<dbReference type="Proteomes" id="UP000326789">
    <property type="component" value="Unassembled WGS sequence"/>
</dbReference>
<evidence type="ECO:0000256" key="1">
    <source>
        <dbReference type="SAM" id="SignalP"/>
    </source>
</evidence>
<evidence type="ECO:0000313" key="5">
    <source>
        <dbReference type="Proteomes" id="UP000027219"/>
    </source>
</evidence>
<dbReference type="Proteomes" id="UP000326687">
    <property type="component" value="Unassembled WGS sequence"/>
</dbReference>
<gene>
    <name evidence="2" type="ORF">F2P58_14735</name>
    <name evidence="3" type="ORF">F2Z80_12955</name>
    <name evidence="4" type="ORF">VFDL14_12945</name>
</gene>
<dbReference type="Proteomes" id="UP000027219">
    <property type="component" value="Unassembled WGS sequence"/>
</dbReference>
<evidence type="ECO:0000313" key="2">
    <source>
        <dbReference type="EMBL" id="KAB0287664.1"/>
    </source>
</evidence>
<keyword evidence="1" id="KW-0732">Signal</keyword>
<organism evidence="4 5">
    <name type="scientific">Vibrio fortis</name>
    <dbReference type="NCBI Taxonomy" id="212667"/>
    <lineage>
        <taxon>Bacteria</taxon>
        <taxon>Pseudomonadati</taxon>
        <taxon>Pseudomonadota</taxon>
        <taxon>Gammaproteobacteria</taxon>
        <taxon>Vibrionales</taxon>
        <taxon>Vibrionaceae</taxon>
        <taxon>Vibrio</taxon>
    </lineage>
</organism>
<sequence>MKNSNLAVTAAITSVLAFGGTVLTSAPAEAAAKEKCYGVSKAGQNDCATKTSSCAGTAKEDNQSDAFVVVPKGLCGKLTGGSTQSS</sequence>
<dbReference type="InterPro" id="IPR018740">
    <property type="entry name" value="DUF2282_membr"/>
</dbReference>
<reference evidence="2 7" key="3">
    <citation type="submission" date="2019-09" db="EMBL/GenBank/DDBJ databases">
        <title>Whole genome sequence of Vibrio fortis.</title>
        <authorList>
            <person name="Das S.K."/>
        </authorList>
    </citation>
    <scope>NUCLEOTIDE SEQUENCE [LARGE SCALE GENOMIC DNA]</scope>
    <source>
        <strain evidence="2 7">AN60</strain>
    </source>
</reference>
<dbReference type="RefSeq" id="WP_032552258.1">
    <property type="nucleotide sequence ID" value="NZ_AP025487.1"/>
</dbReference>
<evidence type="ECO:0000313" key="4">
    <source>
        <dbReference type="EMBL" id="KDN27573.1"/>
    </source>
</evidence>
<name>A0A066UTR8_9VIBR</name>
<accession>A0A066UTR8</accession>
<evidence type="ECO:0000313" key="7">
    <source>
        <dbReference type="Proteomes" id="UP000326789"/>
    </source>
</evidence>
<keyword evidence="5" id="KW-1185">Reference proteome</keyword>
<protein>
    <submittedName>
        <fullName evidence="2">DUF2282 domain-containing protein</fullName>
    </submittedName>
    <submittedName>
        <fullName evidence="4">Membrane protein</fullName>
    </submittedName>
</protein>
<dbReference type="OrthoDB" id="1551288at2"/>
<reference evidence="3 6" key="2">
    <citation type="submission" date="2019-09" db="EMBL/GenBank/DDBJ databases">
        <title>Vibrio Fortis S7-72.</title>
        <authorList>
            <person name="Das S.K."/>
        </authorList>
    </citation>
    <scope>NUCLEOTIDE SEQUENCE [LARGE SCALE GENOMIC DNA]</scope>
    <source>
        <strain evidence="3 6">S7-72</strain>
    </source>
</reference>
<dbReference type="EMBL" id="JFFR01000026">
    <property type="protein sequence ID" value="KDN27573.1"/>
    <property type="molecule type" value="Genomic_DNA"/>
</dbReference>
<dbReference type="EMBL" id="VWSE01000007">
    <property type="protein sequence ID" value="KAB0287664.1"/>
    <property type="molecule type" value="Genomic_DNA"/>
</dbReference>
<dbReference type="EMBL" id="VXDD01000002">
    <property type="protein sequence ID" value="KAB0301993.1"/>
    <property type="molecule type" value="Genomic_DNA"/>
</dbReference>
<feature type="signal peptide" evidence="1">
    <location>
        <begin position="1"/>
        <end position="30"/>
    </location>
</feature>
<evidence type="ECO:0000313" key="3">
    <source>
        <dbReference type="EMBL" id="KAB0301993.1"/>
    </source>
</evidence>
<dbReference type="STRING" id="212667.VFDL14_12945"/>
<reference evidence="4 5" key="1">
    <citation type="submission" date="2014-02" db="EMBL/GenBank/DDBJ databases">
        <title>Vibrio fortis Dalian14 Genome Sequencing.</title>
        <authorList>
            <person name="Wang Y."/>
            <person name="Song L."/>
            <person name="Liu G."/>
            <person name="Ding J."/>
        </authorList>
    </citation>
    <scope>NUCLEOTIDE SEQUENCE [LARGE SCALE GENOMIC DNA]</scope>
    <source>
        <strain evidence="4 5">Dalian14</strain>
    </source>
</reference>
<feature type="chain" id="PRO_5044538703" evidence="1">
    <location>
        <begin position="31"/>
        <end position="86"/>
    </location>
</feature>